<dbReference type="STRING" id="445961.IW15_09230"/>
<dbReference type="PANTHER" id="PTHR43390">
    <property type="entry name" value="SIGNAL PEPTIDASE I"/>
    <property type="match status" value="1"/>
</dbReference>
<evidence type="ECO:0000256" key="4">
    <source>
        <dbReference type="ARBA" id="ARBA00019232"/>
    </source>
</evidence>
<evidence type="ECO:0000259" key="7">
    <source>
        <dbReference type="Pfam" id="PF10502"/>
    </source>
</evidence>
<reference evidence="8 9" key="1">
    <citation type="submission" date="2014-07" db="EMBL/GenBank/DDBJ databases">
        <title>Genome of Chryseobacterium soli DSM 19298.</title>
        <authorList>
            <person name="Stropko S.J."/>
            <person name="Pipes S.E."/>
            <person name="Newman J."/>
        </authorList>
    </citation>
    <scope>NUCLEOTIDE SEQUENCE [LARGE SCALE GENOMIC DNA]</scope>
    <source>
        <strain evidence="8 9">DSM 19298</strain>
    </source>
</reference>
<dbReference type="SUPFAM" id="SSF51306">
    <property type="entry name" value="LexA/Signal peptidase"/>
    <property type="match status" value="1"/>
</dbReference>
<sequence length="226" mass="26368">MFKNKIFNKVLLTGSFIVTLLIIAKLSGVLQYAFVPQAGNEPTIKRRSLVFMSNILPYDKYKMLVYNQNNTRYEKGTYVQRLVGIENDKIHIKNGVLYVNDTLIDSRFNLKHNYKIDRAFSNHLMLNKGVSENEIFPIGEEYFIAQLSKSDLNDDFFYERFINTTQDTAIFNIYHKEWTADNFGPLIIPKNKLFFLGDNRNGSLDSRYLGFVDKKDLVGRVFYPKN</sequence>
<dbReference type="PANTHER" id="PTHR43390:SF1">
    <property type="entry name" value="CHLOROPLAST PROCESSING PEPTIDASE"/>
    <property type="match status" value="1"/>
</dbReference>
<feature type="domain" description="Peptidase S26" evidence="7">
    <location>
        <begin position="16"/>
        <end position="222"/>
    </location>
</feature>
<evidence type="ECO:0000256" key="6">
    <source>
        <dbReference type="RuleBase" id="RU362042"/>
    </source>
</evidence>
<name>A0A086A8D7_9FLAO</name>
<dbReference type="EMBL" id="JPRH01000003">
    <property type="protein sequence ID" value="KFF12951.1"/>
    <property type="molecule type" value="Genomic_DNA"/>
</dbReference>
<protein>
    <recommendedName>
        <fullName evidence="4 6">Signal peptidase I</fullName>
        <ecNumber evidence="3 6">3.4.21.89</ecNumber>
    </recommendedName>
</protein>
<dbReference type="GO" id="GO:0004252">
    <property type="term" value="F:serine-type endopeptidase activity"/>
    <property type="evidence" value="ECO:0007669"/>
    <property type="project" value="InterPro"/>
</dbReference>
<gene>
    <name evidence="8" type="ORF">IW15_09230</name>
</gene>
<dbReference type="InterPro" id="IPR000223">
    <property type="entry name" value="Pept_S26A_signal_pept_1"/>
</dbReference>
<evidence type="ECO:0000256" key="3">
    <source>
        <dbReference type="ARBA" id="ARBA00013208"/>
    </source>
</evidence>
<keyword evidence="9" id="KW-1185">Reference proteome</keyword>
<dbReference type="PROSITE" id="PS00761">
    <property type="entry name" value="SPASE_I_3"/>
    <property type="match status" value="1"/>
</dbReference>
<comment type="catalytic activity">
    <reaction evidence="1 6">
        <text>Cleavage of hydrophobic, N-terminal signal or leader sequences from secreted and periplasmic proteins.</text>
        <dbReference type="EC" id="3.4.21.89"/>
    </reaction>
</comment>
<dbReference type="GO" id="GO:0006465">
    <property type="term" value="P:signal peptide processing"/>
    <property type="evidence" value="ECO:0007669"/>
    <property type="project" value="InterPro"/>
</dbReference>
<comment type="subcellular location">
    <subcellularLocation>
        <location evidence="6">Membrane</location>
        <topology evidence="6">Single-pass type II membrane protein</topology>
    </subcellularLocation>
</comment>
<evidence type="ECO:0000256" key="5">
    <source>
        <dbReference type="ARBA" id="ARBA00022801"/>
    </source>
</evidence>
<dbReference type="Proteomes" id="UP000028705">
    <property type="component" value="Unassembled WGS sequence"/>
</dbReference>
<dbReference type="RefSeq" id="WP_034710684.1">
    <property type="nucleotide sequence ID" value="NZ_JPRH01000003.1"/>
</dbReference>
<dbReference type="InterPro" id="IPR036286">
    <property type="entry name" value="LexA/Signal_pep-like_sf"/>
</dbReference>
<evidence type="ECO:0000256" key="2">
    <source>
        <dbReference type="ARBA" id="ARBA00009370"/>
    </source>
</evidence>
<keyword evidence="5 6" id="KW-0378">Hydrolase</keyword>
<dbReference type="InterPro" id="IPR019533">
    <property type="entry name" value="Peptidase_S26"/>
</dbReference>
<dbReference type="InterPro" id="IPR019758">
    <property type="entry name" value="Pept_S26A_signal_pept_1_CS"/>
</dbReference>
<dbReference type="EC" id="3.4.21.89" evidence="3 6"/>
<organism evidence="8 9">
    <name type="scientific">Chryseobacterium soli</name>
    <dbReference type="NCBI Taxonomy" id="445961"/>
    <lineage>
        <taxon>Bacteria</taxon>
        <taxon>Pseudomonadati</taxon>
        <taxon>Bacteroidota</taxon>
        <taxon>Flavobacteriia</taxon>
        <taxon>Flavobacteriales</taxon>
        <taxon>Weeksellaceae</taxon>
        <taxon>Chryseobacterium group</taxon>
        <taxon>Chryseobacterium</taxon>
    </lineage>
</organism>
<proteinExistence type="inferred from homology"/>
<evidence type="ECO:0000313" key="8">
    <source>
        <dbReference type="EMBL" id="KFF12951.1"/>
    </source>
</evidence>
<dbReference type="CDD" id="cd06530">
    <property type="entry name" value="S26_SPase_I"/>
    <property type="match status" value="1"/>
</dbReference>
<dbReference type="eggNOG" id="COG0681">
    <property type="taxonomic scope" value="Bacteria"/>
</dbReference>
<dbReference type="GO" id="GO:0009003">
    <property type="term" value="F:signal peptidase activity"/>
    <property type="evidence" value="ECO:0007669"/>
    <property type="project" value="UniProtKB-EC"/>
</dbReference>
<comment type="similarity">
    <text evidence="2 6">Belongs to the peptidase S26 family.</text>
</comment>
<dbReference type="PRINTS" id="PR00727">
    <property type="entry name" value="LEADERPTASE"/>
</dbReference>
<evidence type="ECO:0000256" key="1">
    <source>
        <dbReference type="ARBA" id="ARBA00000677"/>
    </source>
</evidence>
<accession>A0A086A8D7</accession>
<dbReference type="Pfam" id="PF10502">
    <property type="entry name" value="Peptidase_S26"/>
    <property type="match status" value="1"/>
</dbReference>
<dbReference type="Gene3D" id="2.10.109.10">
    <property type="entry name" value="Umud Fragment, subunit A"/>
    <property type="match status" value="1"/>
</dbReference>
<dbReference type="AlphaFoldDB" id="A0A086A8D7"/>
<dbReference type="NCBIfam" id="TIGR02227">
    <property type="entry name" value="sigpep_I_bact"/>
    <property type="match status" value="1"/>
</dbReference>
<dbReference type="GO" id="GO:0016020">
    <property type="term" value="C:membrane"/>
    <property type="evidence" value="ECO:0007669"/>
    <property type="project" value="UniProtKB-SubCell"/>
</dbReference>
<comment type="caution">
    <text evidence="8">The sequence shown here is derived from an EMBL/GenBank/DDBJ whole genome shotgun (WGS) entry which is preliminary data.</text>
</comment>
<evidence type="ECO:0000313" key="9">
    <source>
        <dbReference type="Proteomes" id="UP000028705"/>
    </source>
</evidence>
<keyword evidence="6" id="KW-0645">Protease</keyword>